<evidence type="ECO:0000256" key="1">
    <source>
        <dbReference type="SAM" id="MobiDB-lite"/>
    </source>
</evidence>
<feature type="region of interest" description="Disordered" evidence="1">
    <location>
        <begin position="1"/>
        <end position="38"/>
    </location>
</feature>
<evidence type="ECO:0000313" key="3">
    <source>
        <dbReference type="Proteomes" id="UP000600363"/>
    </source>
</evidence>
<comment type="caution">
    <text evidence="2">The sequence shown here is derived from an EMBL/GenBank/DDBJ whole genome shotgun (WGS) entry which is preliminary data.</text>
</comment>
<protein>
    <submittedName>
        <fullName evidence="2">Uncharacterized protein</fullName>
    </submittedName>
</protein>
<proteinExistence type="predicted"/>
<dbReference type="RefSeq" id="WP_157203026.1">
    <property type="nucleotide sequence ID" value="NZ_DUIH01000021.1"/>
</dbReference>
<reference evidence="2" key="1">
    <citation type="journal article" date="2020" name="bioRxiv">
        <title>A rank-normalized archaeal taxonomy based on genome phylogeny resolves widespread incomplete and uneven classifications.</title>
        <authorList>
            <person name="Rinke C."/>
            <person name="Chuvochina M."/>
            <person name="Mussig A.J."/>
            <person name="Chaumeil P.-A."/>
            <person name="Waite D.W."/>
            <person name="Whitman W.B."/>
            <person name="Parks D.H."/>
            <person name="Hugenholtz P."/>
        </authorList>
    </citation>
    <scope>NUCLEOTIDE SEQUENCE</scope>
    <source>
        <strain evidence="2">UBA12518</strain>
    </source>
</reference>
<sequence>MHTKEQPDEKSSDIEPIMTLTPEELQDSNTSTRVKGSESLLEKYEPEQMNELIKMVSEHFTYMGKLSGEALVFFAGIVERRGGLPSHI</sequence>
<feature type="compositionally biased region" description="Basic and acidic residues" evidence="1">
    <location>
        <begin position="1"/>
        <end position="13"/>
    </location>
</feature>
<dbReference type="EMBL" id="DUIH01000021">
    <property type="protein sequence ID" value="HIH70206.1"/>
    <property type="molecule type" value="Genomic_DNA"/>
</dbReference>
<evidence type="ECO:0000313" key="2">
    <source>
        <dbReference type="EMBL" id="HIH70206.1"/>
    </source>
</evidence>
<accession>A0A832RZN3</accession>
<dbReference type="AlphaFoldDB" id="A0A832RZN3"/>
<organism evidence="2 3">
    <name type="scientific">Methermicoccus shengliensis</name>
    <dbReference type="NCBI Taxonomy" id="660064"/>
    <lineage>
        <taxon>Archaea</taxon>
        <taxon>Methanobacteriati</taxon>
        <taxon>Methanobacteriota</taxon>
        <taxon>Stenosarchaea group</taxon>
        <taxon>Methanomicrobia</taxon>
        <taxon>Methanosarcinales</taxon>
        <taxon>Methermicoccaceae</taxon>
        <taxon>Methermicoccus</taxon>
    </lineage>
</organism>
<dbReference type="Proteomes" id="UP000600363">
    <property type="component" value="Unassembled WGS sequence"/>
</dbReference>
<gene>
    <name evidence="2" type="ORF">HA299_06320</name>
</gene>
<name>A0A832RZN3_9EURY</name>